<evidence type="ECO:0000313" key="4">
    <source>
        <dbReference type="EMBL" id="SHG03147.1"/>
    </source>
</evidence>
<organism evidence="4 5">
    <name type="scientific">Flavobacterium johnsoniae</name>
    <name type="common">Cytophaga johnsonae</name>
    <dbReference type="NCBI Taxonomy" id="986"/>
    <lineage>
        <taxon>Bacteria</taxon>
        <taxon>Pseudomonadati</taxon>
        <taxon>Bacteroidota</taxon>
        <taxon>Flavobacteriia</taxon>
        <taxon>Flavobacteriales</taxon>
        <taxon>Flavobacteriaceae</taxon>
        <taxon>Flavobacterium</taxon>
    </lineage>
</organism>
<dbReference type="Pfam" id="PF13505">
    <property type="entry name" value="OMP_b-brl"/>
    <property type="match status" value="1"/>
</dbReference>
<dbReference type="RefSeq" id="WP_073407981.1">
    <property type="nucleotide sequence ID" value="NZ_FQWH01000001.1"/>
</dbReference>
<dbReference type="InterPro" id="IPR011250">
    <property type="entry name" value="OMP/PagP_B-barrel"/>
</dbReference>
<evidence type="ECO:0000256" key="2">
    <source>
        <dbReference type="SAM" id="SignalP"/>
    </source>
</evidence>
<gene>
    <name evidence="4" type="ORF">SAMN05444388_101415</name>
</gene>
<dbReference type="EMBL" id="FQWH01000001">
    <property type="protein sequence ID" value="SHG03147.1"/>
    <property type="molecule type" value="Genomic_DNA"/>
</dbReference>
<evidence type="ECO:0000256" key="1">
    <source>
        <dbReference type="ARBA" id="ARBA00022729"/>
    </source>
</evidence>
<proteinExistence type="predicted"/>
<evidence type="ECO:0000259" key="3">
    <source>
        <dbReference type="Pfam" id="PF13505"/>
    </source>
</evidence>
<dbReference type="InterPro" id="IPR027385">
    <property type="entry name" value="Beta-barrel_OMP"/>
</dbReference>
<feature type="chain" id="PRO_5012996881" evidence="2">
    <location>
        <begin position="19"/>
        <end position="196"/>
    </location>
</feature>
<dbReference type="Proteomes" id="UP000184112">
    <property type="component" value="Unassembled WGS sequence"/>
</dbReference>
<reference evidence="4 5" key="1">
    <citation type="submission" date="2016-11" db="EMBL/GenBank/DDBJ databases">
        <authorList>
            <person name="Jaros S."/>
            <person name="Januszkiewicz K."/>
            <person name="Wedrychowicz H."/>
        </authorList>
    </citation>
    <scope>NUCLEOTIDE SEQUENCE [LARGE SCALE GENOMIC DNA]</scope>
    <source>
        <strain evidence="4 5">DSM 6792</strain>
    </source>
</reference>
<dbReference type="SUPFAM" id="SSF56925">
    <property type="entry name" value="OMPA-like"/>
    <property type="match status" value="1"/>
</dbReference>
<accession>A0A1M5GHE6</accession>
<dbReference type="Gene3D" id="2.40.160.20">
    <property type="match status" value="1"/>
</dbReference>
<dbReference type="AlphaFoldDB" id="A0A1M5GHE6"/>
<evidence type="ECO:0000313" key="5">
    <source>
        <dbReference type="Proteomes" id="UP000184112"/>
    </source>
</evidence>
<keyword evidence="1 2" id="KW-0732">Signal</keyword>
<protein>
    <submittedName>
        <fullName evidence="4">Outer membrane protein beta-barrel domain-containing protein</fullName>
    </submittedName>
</protein>
<sequence length="196" mass="21537">MKKMLLILALTLCGYANAQKGSVLVMGNVSYSSQKNTGFNLENKQNGFGIQPKIGYQFHENWTAGIESNFMSVKQNFSEGDQYKDRVYGFGGFIRYAKPLGSIFSAYADLGIGYQNRKETFTNTIGQTYNDSDGFYAAITPAIFIDISKGFGLNFNVGGLNYTSLNRDSASGSSSKTKTFVFNFGQSFSVGISKNF</sequence>
<feature type="domain" description="Outer membrane protein beta-barrel" evidence="3">
    <location>
        <begin position="6"/>
        <end position="188"/>
    </location>
</feature>
<feature type="signal peptide" evidence="2">
    <location>
        <begin position="1"/>
        <end position="18"/>
    </location>
</feature>
<name>A0A1M5GHE6_FLAJO</name>